<dbReference type="InterPro" id="IPR011042">
    <property type="entry name" value="6-blade_b-propeller_TolB-like"/>
</dbReference>
<dbReference type="AlphaFoldDB" id="A0A856I283"/>
<keyword evidence="4" id="KW-1185">Reference proteome</keyword>
<evidence type="ECO:0000313" key="4">
    <source>
        <dbReference type="Proteomes" id="UP000298642"/>
    </source>
</evidence>
<protein>
    <submittedName>
        <fullName evidence="3">S9 family peptidase</fullName>
    </submittedName>
</protein>
<dbReference type="SUPFAM" id="SSF69304">
    <property type="entry name" value="Tricorn protease N-terminal domain"/>
    <property type="match status" value="1"/>
</dbReference>
<dbReference type="Gene3D" id="3.40.50.1820">
    <property type="entry name" value="alpha/beta hydrolase"/>
    <property type="match status" value="1"/>
</dbReference>
<organism evidence="3 4">
    <name type="scientific">Dysosmobacter welbionis</name>
    <dbReference type="NCBI Taxonomy" id="2093857"/>
    <lineage>
        <taxon>Bacteria</taxon>
        <taxon>Bacillati</taxon>
        <taxon>Bacillota</taxon>
        <taxon>Clostridia</taxon>
        <taxon>Eubacteriales</taxon>
        <taxon>Oscillospiraceae</taxon>
        <taxon>Dysosmobacter</taxon>
    </lineage>
</organism>
<accession>A0A856I283</accession>
<dbReference type="GO" id="GO:0004252">
    <property type="term" value="F:serine-type endopeptidase activity"/>
    <property type="evidence" value="ECO:0007669"/>
    <property type="project" value="TreeGrafter"/>
</dbReference>
<reference evidence="4" key="1">
    <citation type="submission" date="2018-12" db="EMBL/GenBank/DDBJ databases">
        <title>Dusodibacter welbiota gen. nov., sp. nov., isolated from human faeces and emended description of the Oscillibacter genus.</title>
        <authorList>
            <person name="Le Roy T."/>
            <person name="Van der Smissen P."/>
            <person name="Delzenne N."/>
            <person name="Muccioli G."/>
            <person name="Collet J.F."/>
            <person name="Cani P.D."/>
        </authorList>
    </citation>
    <scope>NUCLEOTIDE SEQUENCE [LARGE SCALE GENOMIC DNA]</scope>
    <source>
        <strain evidence="4">J115</strain>
    </source>
</reference>
<dbReference type="GO" id="GO:0006508">
    <property type="term" value="P:proteolysis"/>
    <property type="evidence" value="ECO:0007669"/>
    <property type="project" value="InterPro"/>
</dbReference>
<dbReference type="EMBL" id="CP034413">
    <property type="protein sequence ID" value="QCI60178.2"/>
    <property type="molecule type" value="Genomic_DNA"/>
</dbReference>
<dbReference type="PANTHER" id="PTHR42776">
    <property type="entry name" value="SERINE PEPTIDASE S9 FAMILY MEMBER"/>
    <property type="match status" value="1"/>
</dbReference>
<evidence type="ECO:0000259" key="2">
    <source>
        <dbReference type="Pfam" id="PF00326"/>
    </source>
</evidence>
<dbReference type="InterPro" id="IPR029058">
    <property type="entry name" value="AB_hydrolase_fold"/>
</dbReference>
<sequence>MNRPNLDSLSPPEEASALEEYKNRTYDVLEDIPFWANGLGLTSGQRSQLYIHDPASGVTTPLTAPPFKVTGFTVEDGRILYTGHRFTDVQTLRHGVFIWDAASGETRCLLEQDRYLVKLFALWRDQAVLCLTDGLGYGNGENGDFYTIPLSGGEPELLLRHSHHCVGNTVATDSRLGAGETWRVCGDTLYFLSTVDRDSRIEALDLTSGEARPLTGPGSVEYLDAAADRLVYLAFRENRIGEIYTLEHGREIRLTHANDGIYDRCAVSTPQPLEVDTGGPLPVQGWVLPPVAYVPGKKYPAILTIHGGPRLSYGSVFFHEMQVLAGAGYFVLFCNPRGSEGRGNDFADIRGRFGTIDYQDIMAFLDGALARWPDIDPTRLGVGGGSYGGFMTNWIIGHTDRFQAACSQRSIANWTGMEGTADIGYYFAKGQTGASHREDRDLQWQQSPLRYADHVTTPTLFLHGEEDYRCWKLEAIQMFTALQLRGVPSRLCLFPGENHELSRSGRPRQRLRRLEEMLRWYQRYLNKQEA</sequence>
<evidence type="ECO:0000256" key="1">
    <source>
        <dbReference type="ARBA" id="ARBA00022801"/>
    </source>
</evidence>
<evidence type="ECO:0000313" key="3">
    <source>
        <dbReference type="EMBL" id="QCI60178.2"/>
    </source>
</evidence>
<proteinExistence type="predicted"/>
<dbReference type="KEGG" id="obj:EIO64_13950"/>
<dbReference type="RefSeq" id="WP_203005788.1">
    <property type="nucleotide sequence ID" value="NZ_JBAMRV010000017.1"/>
</dbReference>
<dbReference type="InterPro" id="IPR001375">
    <property type="entry name" value="Peptidase_S9_cat"/>
</dbReference>
<dbReference type="SUPFAM" id="SSF53474">
    <property type="entry name" value="alpha/beta-Hydrolases"/>
    <property type="match status" value="1"/>
</dbReference>
<name>A0A856I283_9FIRM</name>
<dbReference type="PANTHER" id="PTHR42776:SF27">
    <property type="entry name" value="DIPEPTIDYL PEPTIDASE FAMILY MEMBER 6"/>
    <property type="match status" value="1"/>
</dbReference>
<dbReference type="Proteomes" id="UP000298642">
    <property type="component" value="Chromosome"/>
</dbReference>
<keyword evidence="1" id="KW-0378">Hydrolase</keyword>
<gene>
    <name evidence="3" type="ORF">EIO64_13950</name>
</gene>
<feature type="domain" description="Peptidase S9 prolyl oligopeptidase catalytic" evidence="2">
    <location>
        <begin position="317"/>
        <end position="527"/>
    </location>
</feature>
<dbReference type="Gene3D" id="2.120.10.30">
    <property type="entry name" value="TolB, C-terminal domain"/>
    <property type="match status" value="1"/>
</dbReference>
<dbReference type="Pfam" id="PF00326">
    <property type="entry name" value="Peptidase_S9"/>
    <property type="match status" value="1"/>
</dbReference>